<dbReference type="EMBL" id="VIVN01000001">
    <property type="protein sequence ID" value="TWE08062.1"/>
    <property type="molecule type" value="Genomic_DNA"/>
</dbReference>
<dbReference type="GO" id="GO:0009236">
    <property type="term" value="P:cobalamin biosynthetic process"/>
    <property type="evidence" value="ECO:0007669"/>
    <property type="project" value="UniProtKB-UniRule"/>
</dbReference>
<comment type="caution">
    <text evidence="20">The sequence shown here is derived from an EMBL/GenBank/DDBJ whole genome shotgun (WGS) entry which is preliminary data.</text>
</comment>
<dbReference type="GO" id="GO:0008818">
    <property type="term" value="F:cobalamin 5'-phosphate synthase activity"/>
    <property type="evidence" value="ECO:0007669"/>
    <property type="project" value="UniProtKB-UniRule"/>
</dbReference>
<dbReference type="RefSeq" id="WP_144561815.1">
    <property type="nucleotide sequence ID" value="NZ_VIVN01000001.1"/>
</dbReference>
<comment type="function">
    <text evidence="14 19">Joins adenosylcobinamide-GDP and alpha-ribazole to generate adenosylcobalamin (Ado-cobalamin). Also synthesizes adenosylcobalamin 5'-phosphate from adenosylcobinamide-GDP and alpha-ribazole 5'-phosphate.</text>
</comment>
<dbReference type="UniPathway" id="UPA00148">
    <property type="reaction ID" value="UER00238"/>
</dbReference>
<comment type="similarity">
    <text evidence="4 19">Belongs to the CobS family.</text>
</comment>
<feature type="transmembrane region" description="Helical" evidence="19">
    <location>
        <begin position="224"/>
        <end position="243"/>
    </location>
</feature>
<evidence type="ECO:0000256" key="15">
    <source>
        <dbReference type="ARBA" id="ARBA00032605"/>
    </source>
</evidence>
<organism evidence="20 21">
    <name type="scientific">Neobacillus bataviensis</name>
    <dbReference type="NCBI Taxonomy" id="220685"/>
    <lineage>
        <taxon>Bacteria</taxon>
        <taxon>Bacillati</taxon>
        <taxon>Bacillota</taxon>
        <taxon>Bacilli</taxon>
        <taxon>Bacillales</taxon>
        <taxon>Bacillaceae</taxon>
        <taxon>Neobacillus</taxon>
    </lineage>
</organism>
<name>A0A561DXK7_9BACI</name>
<evidence type="ECO:0000256" key="19">
    <source>
        <dbReference type="HAMAP-Rule" id="MF_00719"/>
    </source>
</evidence>
<evidence type="ECO:0000256" key="10">
    <source>
        <dbReference type="ARBA" id="ARBA00022692"/>
    </source>
</evidence>
<dbReference type="InterPro" id="IPR003805">
    <property type="entry name" value="CobS"/>
</dbReference>
<feature type="transmembrane region" description="Helical" evidence="19">
    <location>
        <begin position="134"/>
        <end position="154"/>
    </location>
</feature>
<comment type="catalytic activity">
    <reaction evidence="17 19">
        <text>alpha-ribazole + adenosylcob(III)inamide-GDP = adenosylcob(III)alamin + GMP + H(+)</text>
        <dbReference type="Rhea" id="RHEA:16049"/>
        <dbReference type="ChEBI" id="CHEBI:10329"/>
        <dbReference type="ChEBI" id="CHEBI:15378"/>
        <dbReference type="ChEBI" id="CHEBI:18408"/>
        <dbReference type="ChEBI" id="CHEBI:58115"/>
        <dbReference type="ChEBI" id="CHEBI:60487"/>
        <dbReference type="EC" id="2.7.8.26"/>
    </reaction>
</comment>
<comment type="subcellular location">
    <subcellularLocation>
        <location evidence="2 19">Cell membrane</location>
        <topology evidence="2 19">Multi-pass membrane protein</topology>
    </subcellularLocation>
</comment>
<proteinExistence type="inferred from homology"/>
<feature type="transmembrane region" description="Helical" evidence="19">
    <location>
        <begin position="166"/>
        <end position="185"/>
    </location>
</feature>
<evidence type="ECO:0000256" key="6">
    <source>
        <dbReference type="ARBA" id="ARBA00015850"/>
    </source>
</evidence>
<evidence type="ECO:0000256" key="18">
    <source>
        <dbReference type="ARBA" id="ARBA00049504"/>
    </source>
</evidence>
<feature type="transmembrane region" description="Helical" evidence="19">
    <location>
        <begin position="192"/>
        <end position="212"/>
    </location>
</feature>
<feature type="transmembrane region" description="Helical" evidence="19">
    <location>
        <begin position="31"/>
        <end position="47"/>
    </location>
</feature>
<keyword evidence="12 19" id="KW-1133">Transmembrane helix</keyword>
<evidence type="ECO:0000256" key="8">
    <source>
        <dbReference type="ARBA" id="ARBA00022573"/>
    </source>
</evidence>
<accession>A0A561DXK7</accession>
<dbReference type="GO" id="GO:0005886">
    <property type="term" value="C:plasma membrane"/>
    <property type="evidence" value="ECO:0007669"/>
    <property type="project" value="UniProtKB-SubCell"/>
</dbReference>
<dbReference type="PANTHER" id="PTHR34148">
    <property type="entry name" value="ADENOSYLCOBINAMIDE-GDP RIBAZOLETRANSFERASE"/>
    <property type="match status" value="1"/>
</dbReference>
<evidence type="ECO:0000256" key="14">
    <source>
        <dbReference type="ARBA" id="ARBA00025228"/>
    </source>
</evidence>
<comment type="catalytic activity">
    <reaction evidence="18 19">
        <text>alpha-ribazole 5'-phosphate + adenosylcob(III)inamide-GDP = adenosylcob(III)alamin 5'-phosphate + GMP + H(+)</text>
        <dbReference type="Rhea" id="RHEA:23560"/>
        <dbReference type="ChEBI" id="CHEBI:15378"/>
        <dbReference type="ChEBI" id="CHEBI:57918"/>
        <dbReference type="ChEBI" id="CHEBI:58115"/>
        <dbReference type="ChEBI" id="CHEBI:60487"/>
        <dbReference type="ChEBI" id="CHEBI:60493"/>
        <dbReference type="EC" id="2.7.8.26"/>
    </reaction>
</comment>
<feature type="transmembrane region" description="Helical" evidence="19">
    <location>
        <begin position="54"/>
        <end position="71"/>
    </location>
</feature>
<keyword evidence="11 19" id="KW-0460">Magnesium</keyword>
<evidence type="ECO:0000256" key="5">
    <source>
        <dbReference type="ARBA" id="ARBA00013200"/>
    </source>
</evidence>
<dbReference type="GO" id="GO:0051073">
    <property type="term" value="F:adenosylcobinamide-GDP ribazoletransferase activity"/>
    <property type="evidence" value="ECO:0007669"/>
    <property type="project" value="UniProtKB-UniRule"/>
</dbReference>
<dbReference type="AlphaFoldDB" id="A0A561DXK7"/>
<dbReference type="HAMAP" id="MF_00719">
    <property type="entry name" value="CobS"/>
    <property type="match status" value="1"/>
</dbReference>
<gene>
    <name evidence="19" type="primary">cobS</name>
    <name evidence="20" type="ORF">FB550_10175</name>
</gene>
<keyword evidence="8 19" id="KW-0169">Cobalamin biosynthesis</keyword>
<dbReference type="NCBIfam" id="TIGR00317">
    <property type="entry name" value="cobS"/>
    <property type="match status" value="1"/>
</dbReference>
<keyword evidence="13 19" id="KW-0472">Membrane</keyword>
<comment type="cofactor">
    <cofactor evidence="1 19">
        <name>Mg(2+)</name>
        <dbReference type="ChEBI" id="CHEBI:18420"/>
    </cofactor>
</comment>
<sequence>MKAFLAALMFLTRIPVPKIEVSNTNWKKSPVYFPLIGLLIGGLLWLAMFGFEKLFLAPVSAFLIVLVWIWITGGLHIDGWMDLADGFGSNRSRDEMLEIMKDSRVGAMGVIAAICLIAGKIVAVYEVVELHEPLILVLSPWMARFLLICAIKFWPYRNESGLGSGLSAFLSYPVILIHLVLILVISYRVTGLNGIVLLFMTSLLTFLFIFNIYRKLNMLTGDCYGAIVEWSECVSLFLALAIGRLMG</sequence>
<dbReference type="EC" id="2.7.8.26" evidence="5 19"/>
<evidence type="ECO:0000256" key="1">
    <source>
        <dbReference type="ARBA" id="ARBA00001946"/>
    </source>
</evidence>
<evidence type="ECO:0000256" key="13">
    <source>
        <dbReference type="ARBA" id="ARBA00023136"/>
    </source>
</evidence>
<evidence type="ECO:0000256" key="16">
    <source>
        <dbReference type="ARBA" id="ARBA00032853"/>
    </source>
</evidence>
<keyword evidence="9 19" id="KW-0808">Transferase</keyword>
<evidence type="ECO:0000256" key="3">
    <source>
        <dbReference type="ARBA" id="ARBA00004663"/>
    </source>
</evidence>
<dbReference type="Pfam" id="PF02654">
    <property type="entry name" value="CobS"/>
    <property type="match status" value="1"/>
</dbReference>
<evidence type="ECO:0000313" key="20">
    <source>
        <dbReference type="EMBL" id="TWE08062.1"/>
    </source>
</evidence>
<evidence type="ECO:0000256" key="2">
    <source>
        <dbReference type="ARBA" id="ARBA00004651"/>
    </source>
</evidence>
<evidence type="ECO:0000256" key="4">
    <source>
        <dbReference type="ARBA" id="ARBA00010561"/>
    </source>
</evidence>
<dbReference type="Proteomes" id="UP000319671">
    <property type="component" value="Unassembled WGS sequence"/>
</dbReference>
<evidence type="ECO:0000313" key="21">
    <source>
        <dbReference type="Proteomes" id="UP000319671"/>
    </source>
</evidence>
<keyword evidence="10 19" id="KW-0812">Transmembrane</keyword>
<dbReference type="PANTHER" id="PTHR34148:SF1">
    <property type="entry name" value="ADENOSYLCOBINAMIDE-GDP RIBAZOLETRANSFERASE"/>
    <property type="match status" value="1"/>
</dbReference>
<keyword evidence="21" id="KW-1185">Reference proteome</keyword>
<evidence type="ECO:0000256" key="12">
    <source>
        <dbReference type="ARBA" id="ARBA00022989"/>
    </source>
</evidence>
<evidence type="ECO:0000256" key="11">
    <source>
        <dbReference type="ARBA" id="ARBA00022842"/>
    </source>
</evidence>
<keyword evidence="7 19" id="KW-1003">Cell membrane</keyword>
<feature type="transmembrane region" description="Helical" evidence="19">
    <location>
        <begin position="105"/>
        <end position="127"/>
    </location>
</feature>
<protein>
    <recommendedName>
        <fullName evidence="6 19">Adenosylcobinamide-GDP ribazoletransferase</fullName>
        <ecNumber evidence="5 19">2.7.8.26</ecNumber>
    </recommendedName>
    <alternativeName>
        <fullName evidence="16 19">Cobalamin synthase</fullName>
    </alternativeName>
    <alternativeName>
        <fullName evidence="15 19">Cobalamin-5'-phosphate synthase</fullName>
    </alternativeName>
</protein>
<evidence type="ECO:0000256" key="7">
    <source>
        <dbReference type="ARBA" id="ARBA00022475"/>
    </source>
</evidence>
<evidence type="ECO:0000256" key="9">
    <source>
        <dbReference type="ARBA" id="ARBA00022679"/>
    </source>
</evidence>
<evidence type="ECO:0000256" key="17">
    <source>
        <dbReference type="ARBA" id="ARBA00048623"/>
    </source>
</evidence>
<reference evidence="20 21" key="1">
    <citation type="submission" date="2019-06" db="EMBL/GenBank/DDBJ databases">
        <title>Sorghum-associated microbial communities from plants grown in Nebraska, USA.</title>
        <authorList>
            <person name="Schachtman D."/>
        </authorList>
    </citation>
    <scope>NUCLEOTIDE SEQUENCE [LARGE SCALE GENOMIC DNA]</scope>
    <source>
        <strain evidence="20 21">2482</strain>
    </source>
</reference>
<comment type="pathway">
    <text evidence="3 19">Cofactor biosynthesis; adenosylcobalamin biosynthesis; adenosylcobalamin from cob(II)yrinate a,c-diamide: step 7/7.</text>
</comment>